<dbReference type="Pfam" id="PF02687">
    <property type="entry name" value="FtsX"/>
    <property type="match status" value="2"/>
</dbReference>
<evidence type="ECO:0000256" key="2">
    <source>
        <dbReference type="ARBA" id="ARBA00022475"/>
    </source>
</evidence>
<feature type="transmembrane region" description="Helical" evidence="7">
    <location>
        <begin position="560"/>
        <end position="580"/>
    </location>
</feature>
<feature type="transmembrane region" description="Helical" evidence="7">
    <location>
        <begin position="397"/>
        <end position="415"/>
    </location>
</feature>
<feature type="transmembrane region" description="Helical" evidence="7">
    <location>
        <begin position="791"/>
        <end position="813"/>
    </location>
</feature>
<gene>
    <name evidence="10" type="ORF">DS835_04925</name>
</gene>
<dbReference type="InterPro" id="IPR025857">
    <property type="entry name" value="MacB_PCD"/>
</dbReference>
<feature type="coiled-coil region" evidence="6">
    <location>
        <begin position="267"/>
        <end position="342"/>
    </location>
</feature>
<feature type="transmembrane region" description="Helical" evidence="7">
    <location>
        <begin position="847"/>
        <end position="868"/>
    </location>
</feature>
<evidence type="ECO:0000313" key="11">
    <source>
        <dbReference type="Proteomes" id="UP000265862"/>
    </source>
</evidence>
<keyword evidence="5 7" id="KW-0472">Membrane</keyword>
<accession>A0A396SQW9</accession>
<feature type="transmembrane region" description="Helical" evidence="7">
    <location>
        <begin position="20"/>
        <end position="39"/>
    </location>
</feature>
<dbReference type="Pfam" id="PF12704">
    <property type="entry name" value="MacB_PCD"/>
    <property type="match status" value="1"/>
</dbReference>
<feature type="domain" description="MacB-like periplasmic core" evidence="9">
    <location>
        <begin position="561"/>
        <end position="755"/>
    </location>
</feature>
<dbReference type="RefSeq" id="WP_118897993.1">
    <property type="nucleotide sequence ID" value="NZ_QOCV01000006.1"/>
</dbReference>
<dbReference type="InterPro" id="IPR038766">
    <property type="entry name" value="Membrane_comp_ABC_pdt"/>
</dbReference>
<keyword evidence="4 7" id="KW-1133">Transmembrane helix</keyword>
<dbReference type="PANTHER" id="PTHR30287:SF1">
    <property type="entry name" value="INNER MEMBRANE PROTEIN"/>
    <property type="match status" value="1"/>
</dbReference>
<evidence type="ECO:0000256" key="5">
    <source>
        <dbReference type="ARBA" id="ARBA00023136"/>
    </source>
</evidence>
<protein>
    <submittedName>
        <fullName evidence="10">ABC transporter permease</fullName>
    </submittedName>
</protein>
<evidence type="ECO:0000256" key="7">
    <source>
        <dbReference type="SAM" id="Phobius"/>
    </source>
</evidence>
<comment type="caution">
    <text evidence="10">The sequence shown here is derived from an EMBL/GenBank/DDBJ whole genome shotgun (WGS) entry which is preliminary data.</text>
</comment>
<evidence type="ECO:0000256" key="4">
    <source>
        <dbReference type="ARBA" id="ARBA00022989"/>
    </source>
</evidence>
<dbReference type="PANTHER" id="PTHR30287">
    <property type="entry name" value="MEMBRANE COMPONENT OF PREDICTED ABC SUPERFAMILY METABOLITE UPTAKE TRANSPORTER"/>
    <property type="match status" value="1"/>
</dbReference>
<feature type="transmembrane region" description="Helical" evidence="7">
    <location>
        <begin position="888"/>
        <end position="906"/>
    </location>
</feature>
<dbReference type="EMBL" id="QOCV01000006">
    <property type="protein sequence ID" value="RHW54398.1"/>
    <property type="molecule type" value="Genomic_DNA"/>
</dbReference>
<feature type="transmembrane region" description="Helical" evidence="7">
    <location>
        <begin position="483"/>
        <end position="505"/>
    </location>
</feature>
<evidence type="ECO:0000256" key="3">
    <source>
        <dbReference type="ARBA" id="ARBA00022692"/>
    </source>
</evidence>
<feature type="domain" description="ABC3 transporter permease C-terminal" evidence="8">
    <location>
        <begin position="797"/>
        <end position="905"/>
    </location>
</feature>
<dbReference type="AlphaFoldDB" id="A0A396SQW9"/>
<evidence type="ECO:0000256" key="6">
    <source>
        <dbReference type="SAM" id="Coils"/>
    </source>
</evidence>
<organism evidence="10 11">
    <name type="scientific">Lactobacillus bombicola</name>
    <dbReference type="NCBI Taxonomy" id="1505723"/>
    <lineage>
        <taxon>Bacteria</taxon>
        <taxon>Bacillati</taxon>
        <taxon>Bacillota</taxon>
        <taxon>Bacilli</taxon>
        <taxon>Lactobacillales</taxon>
        <taxon>Lactobacillaceae</taxon>
        <taxon>Lactobacillus</taxon>
    </lineage>
</organism>
<sequence>MKKIIWKDFWQSIRQTKGQFLSIMGLMLIGSFALVGLFVTGPNMRATGNHYAQKLNTPDLTIVSNYGLDKQDAQKIRKLRGLKNAEFGYMTDTVLKNSHDSFRIFSKPQKVGLYQILKGHLPQKSDEIAITDYYRSKYKLGSTISFHEKKNILGTTFLKSKNFKIVGFIRSSQILSNVNLGQSSSGTGELKGYAVAMPQAFNQTVYTVANLTYQDLRGLDSYSKIYAKRLGQHKKVAQQVLKEETPQREKRIKKMGLQLLKAKTQTLALAHNKLATAKQQLIAAQNELSSQESKLKQQASQATSPQMQANLQQAQIKLNTQTQELQKQSYALEQKAATAQRKINTGAQKIANAKMQIKALVLNYSVYNRRELPGGEGTVVYTTVAQVVEDLAKVFPIFLYFVAALVTFTTMNRFIDEERINSGTLKALGYSNTVIISKFVFYGFLSGTIGTIIGVYLGHTLLPQIVYHAYYQSITLPAIEEHFYWQISLIALLLSWISSVLPAYLTAKNEFKEKPAALLLPKPPAAGSKILLERCPLIWNKLSFTHKVTARNIFRYKKRMLMTIFGVCGAATLLFAGFAVKNSISNMNERQFSELIHYNLIVAEKAPVTAKQKKVIKTKLHATNIAAEMPIYYESMTKVAGKNGDTQEITLIAPKFSQQLKKYVQLNNRRSHQSLTLNNKGVIISERLANLLQIKEGDQITLTDKNNQQRTMKVAGISEMYMGHFIFMNQRQYEHIFTKKYTSNAYLVNLKDGQPANTRKIAAKFMNLAGVGNVVQNTAISQELDVVVQSLNMIMVVLIVVAGLLAIVILYNLTNINIAERIRELSTIKVLGFYNNEVTLYIYRETILLTIIGILIGYFIGDLLYRYILYVVPPANVMFNPALSASSFLWPLGVIGIVTLILGFIVNNKLKNLDMLEALKSVD</sequence>
<keyword evidence="3 7" id="KW-0812">Transmembrane</keyword>
<feature type="transmembrane region" description="Helical" evidence="7">
    <location>
        <begin position="435"/>
        <end position="457"/>
    </location>
</feature>
<name>A0A396SQW9_9LACO</name>
<evidence type="ECO:0000259" key="9">
    <source>
        <dbReference type="Pfam" id="PF12704"/>
    </source>
</evidence>
<evidence type="ECO:0000313" key="10">
    <source>
        <dbReference type="EMBL" id="RHW54398.1"/>
    </source>
</evidence>
<dbReference type="GO" id="GO:0005886">
    <property type="term" value="C:plasma membrane"/>
    <property type="evidence" value="ECO:0007669"/>
    <property type="project" value="UniProtKB-SubCell"/>
</dbReference>
<keyword evidence="6" id="KW-0175">Coiled coil</keyword>
<dbReference type="Proteomes" id="UP000265862">
    <property type="component" value="Unassembled WGS sequence"/>
</dbReference>
<evidence type="ECO:0000259" key="8">
    <source>
        <dbReference type="Pfam" id="PF02687"/>
    </source>
</evidence>
<evidence type="ECO:0000256" key="1">
    <source>
        <dbReference type="ARBA" id="ARBA00004651"/>
    </source>
</evidence>
<reference evidence="10 11" key="1">
    <citation type="submission" date="2018-07" db="EMBL/GenBank/DDBJ databases">
        <title>Genome sequences of six Lactobacillus spp. isolated from bumble bee guts.</title>
        <authorList>
            <person name="Motta E.V.S."/>
            <person name="Moran N.A."/>
        </authorList>
    </citation>
    <scope>NUCLEOTIDE SEQUENCE [LARGE SCALE GENOMIC DNA]</scope>
    <source>
        <strain evidence="10 11">OCC3</strain>
    </source>
</reference>
<feature type="domain" description="ABC3 transporter permease C-terminal" evidence="8">
    <location>
        <begin position="394"/>
        <end position="508"/>
    </location>
</feature>
<dbReference type="InterPro" id="IPR003838">
    <property type="entry name" value="ABC3_permease_C"/>
</dbReference>
<comment type="subcellular location">
    <subcellularLocation>
        <location evidence="1">Cell membrane</location>
        <topology evidence="1">Multi-pass membrane protein</topology>
    </subcellularLocation>
</comment>
<keyword evidence="2" id="KW-1003">Cell membrane</keyword>
<proteinExistence type="predicted"/>